<dbReference type="SMART" id="SM00641">
    <property type="entry name" value="Glyco_25"/>
    <property type="match status" value="1"/>
</dbReference>
<evidence type="ECO:0000256" key="7">
    <source>
        <dbReference type="ARBA" id="ARBA00023295"/>
    </source>
</evidence>
<dbReference type="GO" id="GO:0003796">
    <property type="term" value="F:lysozyme activity"/>
    <property type="evidence" value="ECO:0007669"/>
    <property type="project" value="UniProtKB-EC"/>
</dbReference>
<keyword evidence="3 8" id="KW-0081">Bacteriolytic enzyme</keyword>
<dbReference type="Pfam" id="PF00959">
    <property type="entry name" value="Phage_lysozyme"/>
    <property type="match status" value="1"/>
</dbReference>
<dbReference type="CDD" id="cd06414">
    <property type="entry name" value="GH25_LytC-like"/>
    <property type="match status" value="1"/>
</dbReference>
<comment type="similarity">
    <text evidence="1">Belongs to the glycosyl hydrolase 25 family.</text>
</comment>
<keyword evidence="9" id="KW-0732">Signal</keyword>
<evidence type="ECO:0000259" key="10">
    <source>
        <dbReference type="PROSITE" id="PS51272"/>
    </source>
</evidence>
<evidence type="ECO:0000313" key="11">
    <source>
        <dbReference type="EMBL" id="MCQ4770684.1"/>
    </source>
</evidence>
<dbReference type="EMBL" id="JANFYS010000018">
    <property type="protein sequence ID" value="MCQ4770684.1"/>
    <property type="molecule type" value="Genomic_DNA"/>
</dbReference>
<keyword evidence="7 8" id="KW-0326">Glycosidase</keyword>
<dbReference type="InterPro" id="IPR023346">
    <property type="entry name" value="Lysozyme-like_dom_sf"/>
</dbReference>
<dbReference type="SUPFAM" id="SSF53955">
    <property type="entry name" value="Lysozyme-like"/>
    <property type="match status" value="1"/>
</dbReference>
<sequence length="677" mass="72670">MTHDRTHFRRIPALLLLFALLLPAAVPALAAGPEGPGALSQAGADFLKARESFSETPYTDGTNWYVGYGTQCQAGAYAEGITEEEADRLLREAAAVCAAAVADFLEEHGRTVGQSQFDALVSFTYSLGTGWLSGSSDLAELLAGPGDTYDTLETVNAFGVWCHAGGQVVKGLARRRMEEAALFLWGDYSGQAAGNFTYLVFDPGEGEMASDVMFYQAGEPYGAFPDARREGYALEGWRRPEGGALLAGMPAGESGTVEALWRKLGPAESPYPDLDAGAWYYDYVCALSGQGIVSGYPDGTFDPSGSVTLGEALKLVLLAAGYEEQAPAGGHWSSGYAALARTEGLLTAGELAELDGAVSRLTVARLTAGALGLAPASGPSPFADADDASVTALYEWGILEGSQENGRRLYKPADGISRAELSALIWRVNCLRAGETGKAQITYGAYTVDVLEGVPVNGYDPAAFRRKGSVMEYAAGETRLGVDVSSYQGDIDWARVKADGVDFAILRVGGRGYTEGGLYADTKFEQNLQGALDAGLEVGVYFFSQAITVKEAEEEARFVLDKIRGYALTGPVVFDWEALGKSEARTYGLDTDTLCRCALAFCELVEEAGYTPMIYLTSYAGYVKYDLSRVMDYPFWFAEYDKAAPTFYYHFQMWQYTSKGSVDGIQGNVDMNLWFGA</sequence>
<dbReference type="InterPro" id="IPR001119">
    <property type="entry name" value="SLH_dom"/>
</dbReference>
<dbReference type="Gene3D" id="3.20.20.80">
    <property type="entry name" value="Glycosidases"/>
    <property type="match status" value="1"/>
</dbReference>
<dbReference type="AlphaFoldDB" id="A0AAW5JS41"/>
<dbReference type="EC" id="3.2.1.17" evidence="8"/>
<gene>
    <name evidence="11" type="ORF">NE579_09435</name>
</gene>
<dbReference type="GO" id="GO:0031640">
    <property type="term" value="P:killing of cells of another organism"/>
    <property type="evidence" value="ECO:0007669"/>
    <property type="project" value="UniProtKB-KW"/>
</dbReference>
<dbReference type="Pfam" id="PF01183">
    <property type="entry name" value="Glyco_hydro_25"/>
    <property type="match status" value="1"/>
</dbReference>
<dbReference type="Pfam" id="PF00395">
    <property type="entry name" value="SLH"/>
    <property type="match status" value="1"/>
</dbReference>
<dbReference type="InterPro" id="IPR033907">
    <property type="entry name" value="Endolysin_autolysin"/>
</dbReference>
<dbReference type="GO" id="GO:0042742">
    <property type="term" value="P:defense response to bacterium"/>
    <property type="evidence" value="ECO:0007669"/>
    <property type="project" value="UniProtKB-KW"/>
</dbReference>
<feature type="chain" id="PRO_5043509865" description="Lysozyme" evidence="9">
    <location>
        <begin position="31"/>
        <end position="677"/>
    </location>
</feature>
<evidence type="ECO:0000256" key="9">
    <source>
        <dbReference type="SAM" id="SignalP"/>
    </source>
</evidence>
<dbReference type="PANTHER" id="PTHR34135:SF2">
    <property type="entry name" value="LYSOZYME"/>
    <property type="match status" value="1"/>
</dbReference>
<dbReference type="GO" id="GO:0016998">
    <property type="term" value="P:cell wall macromolecule catabolic process"/>
    <property type="evidence" value="ECO:0007669"/>
    <property type="project" value="InterPro"/>
</dbReference>
<keyword evidence="5 8" id="KW-0378">Hydrolase</keyword>
<dbReference type="PANTHER" id="PTHR34135">
    <property type="entry name" value="LYSOZYME"/>
    <property type="match status" value="1"/>
</dbReference>
<keyword evidence="6" id="KW-1035">Host cytoplasm</keyword>
<accession>A0AAW5JS41</accession>
<evidence type="ECO:0000313" key="12">
    <source>
        <dbReference type="Proteomes" id="UP001204562"/>
    </source>
</evidence>
<proteinExistence type="inferred from homology"/>
<comment type="caution">
    <text evidence="11">The sequence shown here is derived from an EMBL/GenBank/DDBJ whole genome shotgun (WGS) entry which is preliminary data.</text>
</comment>
<evidence type="ECO:0000256" key="1">
    <source>
        <dbReference type="ARBA" id="ARBA00010646"/>
    </source>
</evidence>
<dbReference type="InterPro" id="IPR017853">
    <property type="entry name" value="GH"/>
</dbReference>
<protein>
    <recommendedName>
        <fullName evidence="8">Lysozyme</fullName>
        <ecNumber evidence="8">3.2.1.17</ecNumber>
    </recommendedName>
</protein>
<dbReference type="GO" id="GO:0016052">
    <property type="term" value="P:carbohydrate catabolic process"/>
    <property type="evidence" value="ECO:0007669"/>
    <property type="project" value="TreeGrafter"/>
</dbReference>
<dbReference type="PROSITE" id="PS51904">
    <property type="entry name" value="GLYCOSYL_HYDROL_F25_2"/>
    <property type="match status" value="1"/>
</dbReference>
<name>A0AAW5JS41_9FIRM</name>
<feature type="signal peptide" evidence="9">
    <location>
        <begin position="1"/>
        <end position="30"/>
    </location>
</feature>
<dbReference type="Proteomes" id="UP001204562">
    <property type="component" value="Unassembled WGS sequence"/>
</dbReference>
<feature type="domain" description="SLH" evidence="10">
    <location>
        <begin position="373"/>
        <end position="439"/>
    </location>
</feature>
<evidence type="ECO:0000256" key="3">
    <source>
        <dbReference type="ARBA" id="ARBA00022638"/>
    </source>
</evidence>
<keyword evidence="2 8" id="KW-0929">Antimicrobial</keyword>
<dbReference type="InterPro" id="IPR002053">
    <property type="entry name" value="Glyco_hydro_25"/>
</dbReference>
<evidence type="ECO:0000256" key="5">
    <source>
        <dbReference type="ARBA" id="ARBA00022801"/>
    </source>
</evidence>
<evidence type="ECO:0000256" key="4">
    <source>
        <dbReference type="ARBA" id="ARBA00022737"/>
    </source>
</evidence>
<dbReference type="SUPFAM" id="SSF51445">
    <property type="entry name" value="(Trans)glycosidases"/>
    <property type="match status" value="1"/>
</dbReference>
<dbReference type="InterPro" id="IPR018077">
    <property type="entry name" value="Glyco_hydro_fam25_subgr"/>
</dbReference>
<dbReference type="PROSITE" id="PS51272">
    <property type="entry name" value="SLH"/>
    <property type="match status" value="2"/>
</dbReference>
<keyword evidence="4" id="KW-0677">Repeat</keyword>
<feature type="domain" description="SLH" evidence="10">
    <location>
        <begin position="267"/>
        <end position="330"/>
    </location>
</feature>
<dbReference type="InterPro" id="IPR023347">
    <property type="entry name" value="Lysozyme_dom_sf"/>
</dbReference>
<dbReference type="InterPro" id="IPR002196">
    <property type="entry name" value="Glyco_hydro_24"/>
</dbReference>
<dbReference type="CDD" id="cd00737">
    <property type="entry name" value="lyz_endolysin_autolysin"/>
    <property type="match status" value="1"/>
</dbReference>
<evidence type="ECO:0000256" key="2">
    <source>
        <dbReference type="ARBA" id="ARBA00022529"/>
    </source>
</evidence>
<comment type="catalytic activity">
    <reaction evidence="8">
        <text>Hydrolysis of (1-&gt;4)-beta-linkages between N-acetylmuramic acid and N-acetyl-D-glucosamine residues in a peptidoglycan and between N-acetyl-D-glucosamine residues in chitodextrins.</text>
        <dbReference type="EC" id="3.2.1.17"/>
    </reaction>
</comment>
<reference evidence="11" key="1">
    <citation type="submission" date="2022-06" db="EMBL/GenBank/DDBJ databases">
        <title>Isolation of gut microbiota from human fecal samples.</title>
        <authorList>
            <person name="Pamer E.G."/>
            <person name="Barat B."/>
            <person name="Waligurski E."/>
            <person name="Medina S."/>
            <person name="Paddock L."/>
            <person name="Mostad J."/>
        </authorList>
    </citation>
    <scope>NUCLEOTIDE SEQUENCE</scope>
    <source>
        <strain evidence="11">DFI.9.91</strain>
    </source>
</reference>
<evidence type="ECO:0000256" key="6">
    <source>
        <dbReference type="ARBA" id="ARBA00023200"/>
    </source>
</evidence>
<evidence type="ECO:0000256" key="8">
    <source>
        <dbReference type="RuleBase" id="RU003788"/>
    </source>
</evidence>
<dbReference type="Gene3D" id="1.10.530.40">
    <property type="match status" value="1"/>
</dbReference>
<organism evidence="11 12">
    <name type="scientific">Intestinimonas massiliensis</name>
    <name type="common">ex Afouda et al. 2020</name>
    <dbReference type="NCBI Taxonomy" id="1673721"/>
    <lineage>
        <taxon>Bacteria</taxon>
        <taxon>Bacillati</taxon>
        <taxon>Bacillota</taxon>
        <taxon>Clostridia</taxon>
        <taxon>Eubacteriales</taxon>
        <taxon>Intestinimonas</taxon>
    </lineage>
</organism>
<dbReference type="RefSeq" id="WP_256304061.1">
    <property type="nucleotide sequence ID" value="NZ_JANFYS010000018.1"/>
</dbReference>
<comment type="similarity">
    <text evidence="8">Belongs to the glycosyl hydrolase 24 family.</text>
</comment>
<dbReference type="GO" id="GO:0009253">
    <property type="term" value="P:peptidoglycan catabolic process"/>
    <property type="evidence" value="ECO:0007669"/>
    <property type="project" value="InterPro"/>
</dbReference>